<organism evidence="3 5">
    <name type="scientific">Rotaria sordida</name>
    <dbReference type="NCBI Taxonomy" id="392033"/>
    <lineage>
        <taxon>Eukaryota</taxon>
        <taxon>Metazoa</taxon>
        <taxon>Spiralia</taxon>
        <taxon>Gnathifera</taxon>
        <taxon>Rotifera</taxon>
        <taxon>Eurotatoria</taxon>
        <taxon>Bdelloidea</taxon>
        <taxon>Philodinida</taxon>
        <taxon>Philodinidae</taxon>
        <taxon>Rotaria</taxon>
    </lineage>
</organism>
<accession>A0A814BF25</accession>
<comment type="similarity">
    <text evidence="1">Belongs to the NipSnap family.</text>
</comment>
<feature type="domain" description="NIPSNAP" evidence="2">
    <location>
        <begin position="59"/>
        <end position="151"/>
    </location>
</feature>
<dbReference type="PANTHER" id="PTHR21017">
    <property type="entry name" value="NIPSNAP-RELATED"/>
    <property type="match status" value="1"/>
</dbReference>
<evidence type="ECO:0000313" key="4">
    <source>
        <dbReference type="EMBL" id="CAF3991776.1"/>
    </source>
</evidence>
<protein>
    <recommendedName>
        <fullName evidence="2">NIPSNAP domain-containing protein</fullName>
    </recommendedName>
</protein>
<dbReference type="InterPro" id="IPR011008">
    <property type="entry name" value="Dimeric_a/b-barrel"/>
</dbReference>
<evidence type="ECO:0000313" key="3">
    <source>
        <dbReference type="EMBL" id="CAF0926688.1"/>
    </source>
</evidence>
<gene>
    <name evidence="4" type="ORF">OTI717_LOCUS28519</name>
    <name evidence="3" type="ORF">RFH988_LOCUS10304</name>
</gene>
<dbReference type="GO" id="GO:0000423">
    <property type="term" value="P:mitophagy"/>
    <property type="evidence" value="ECO:0007669"/>
    <property type="project" value="UniProtKB-ARBA"/>
</dbReference>
<dbReference type="InterPro" id="IPR051557">
    <property type="entry name" value="NipSnap_domain"/>
</dbReference>
<dbReference type="Proteomes" id="UP000663882">
    <property type="component" value="Unassembled WGS sequence"/>
</dbReference>
<dbReference type="EMBL" id="CAJOAX010006805">
    <property type="protein sequence ID" value="CAF3991776.1"/>
    <property type="molecule type" value="Genomic_DNA"/>
</dbReference>
<comment type="caution">
    <text evidence="3">The sequence shown here is derived from an EMBL/GenBank/DDBJ whole genome shotgun (WGS) entry which is preliminary data.</text>
</comment>
<dbReference type="Proteomes" id="UP000663823">
    <property type="component" value="Unassembled WGS sequence"/>
</dbReference>
<evidence type="ECO:0000313" key="5">
    <source>
        <dbReference type="Proteomes" id="UP000663882"/>
    </source>
</evidence>
<evidence type="ECO:0000256" key="1">
    <source>
        <dbReference type="ARBA" id="ARBA00005291"/>
    </source>
</evidence>
<dbReference type="FunFam" id="3.30.70.100:FF:000003">
    <property type="entry name" value="Protein NipSnap homolog 2"/>
    <property type="match status" value="1"/>
</dbReference>
<dbReference type="PANTHER" id="PTHR21017:SF17">
    <property type="entry name" value="PROTEIN NIPSNAP"/>
    <property type="match status" value="1"/>
</dbReference>
<proteinExistence type="inferred from homology"/>
<dbReference type="AlphaFoldDB" id="A0A814BF25"/>
<dbReference type="Pfam" id="PF07978">
    <property type="entry name" value="NIPSNAP"/>
    <property type="match status" value="2"/>
</dbReference>
<feature type="domain" description="NIPSNAP" evidence="2">
    <location>
        <begin position="170"/>
        <end position="265"/>
    </location>
</feature>
<dbReference type="OrthoDB" id="10262843at2759"/>
<dbReference type="EMBL" id="CAJNOO010000383">
    <property type="protein sequence ID" value="CAF0926688.1"/>
    <property type="molecule type" value="Genomic_DNA"/>
</dbReference>
<reference evidence="3" key="1">
    <citation type="submission" date="2021-02" db="EMBL/GenBank/DDBJ databases">
        <authorList>
            <person name="Nowell W R."/>
        </authorList>
    </citation>
    <scope>NUCLEOTIDE SEQUENCE</scope>
</reference>
<evidence type="ECO:0000259" key="2">
    <source>
        <dbReference type="Pfam" id="PF07978"/>
    </source>
</evidence>
<dbReference type="SUPFAM" id="SSF54909">
    <property type="entry name" value="Dimeric alpha+beta barrel"/>
    <property type="match status" value="2"/>
</dbReference>
<dbReference type="InterPro" id="IPR012577">
    <property type="entry name" value="NIPSNAP"/>
</dbReference>
<name>A0A814BF25_9BILA</name>
<dbReference type="Gene3D" id="3.30.70.100">
    <property type="match status" value="2"/>
</dbReference>
<dbReference type="GO" id="GO:0005739">
    <property type="term" value="C:mitochondrion"/>
    <property type="evidence" value="ECO:0007669"/>
    <property type="project" value="TreeGrafter"/>
</dbReference>
<sequence length="267" mass="31420">MYLSNYNRLKFLSSIQPKFRKLIIRTLSASLLSKRIEQPKDAHSNLLTNDEHVFEVQHHVVKPSAMNDYELIFNDYTSQLKEKNSSNGLVHTGSWKVHIGNIQNQYVHIWMYKNFAHLDEFVGSPKSNLNSNKLHEHIVQHSNQICLPFSYFGIPQPRSKSDDQSSPNIYEMRSYWLKPGTLIEWGNLWHKGVQYRPDAKVLGVFSQIGELYNVHHMWSYQNFQHRKQMRTNAWAKPGWSENVEYTVRLIHKMESKILVPLKNSPMQ</sequence>